<sequence length="109" mass="12253">MTNSRPINLFDSPLDALVLMVFGLGFWTIATLIRTAFNNRAKIVELSRYNPWFVLFNKRNMTHAEAESHLPPFFWRIYGAFGRVGQIIGGVLGAMGAVGLVASLFKKFM</sequence>
<proteinExistence type="predicted"/>
<keyword evidence="1" id="KW-0812">Transmembrane</keyword>
<organism evidence="2 3">
    <name type="scientific">Paragemmobacter straminiformis</name>
    <dbReference type="NCBI Taxonomy" id="2045119"/>
    <lineage>
        <taxon>Bacteria</taxon>
        <taxon>Pseudomonadati</taxon>
        <taxon>Pseudomonadota</taxon>
        <taxon>Alphaproteobacteria</taxon>
        <taxon>Rhodobacterales</taxon>
        <taxon>Paracoccaceae</taxon>
        <taxon>Paragemmobacter</taxon>
    </lineage>
</organism>
<evidence type="ECO:0000313" key="3">
    <source>
        <dbReference type="Proteomes" id="UP000555411"/>
    </source>
</evidence>
<gene>
    <name evidence="2" type="ORF">H7F16_16285</name>
</gene>
<dbReference type="Proteomes" id="UP000555411">
    <property type="component" value="Unassembled WGS sequence"/>
</dbReference>
<evidence type="ECO:0000256" key="1">
    <source>
        <dbReference type="SAM" id="Phobius"/>
    </source>
</evidence>
<keyword evidence="3" id="KW-1185">Reference proteome</keyword>
<keyword evidence="1" id="KW-0472">Membrane</keyword>
<feature type="transmembrane region" description="Helical" evidence="1">
    <location>
        <begin position="16"/>
        <end position="37"/>
    </location>
</feature>
<dbReference type="AlphaFoldDB" id="A0A842IBX3"/>
<protein>
    <submittedName>
        <fullName evidence="2">Uncharacterized protein</fullName>
    </submittedName>
</protein>
<evidence type="ECO:0000313" key="2">
    <source>
        <dbReference type="EMBL" id="MBC2837076.1"/>
    </source>
</evidence>
<accession>A0A842IBX3</accession>
<comment type="caution">
    <text evidence="2">The sequence shown here is derived from an EMBL/GenBank/DDBJ whole genome shotgun (WGS) entry which is preliminary data.</text>
</comment>
<dbReference type="RefSeq" id="WP_185798692.1">
    <property type="nucleotide sequence ID" value="NZ_JACLQD010000005.1"/>
</dbReference>
<keyword evidence="1" id="KW-1133">Transmembrane helix</keyword>
<feature type="transmembrane region" description="Helical" evidence="1">
    <location>
        <begin position="84"/>
        <end position="105"/>
    </location>
</feature>
<dbReference type="EMBL" id="JACLQD010000005">
    <property type="protein sequence ID" value="MBC2837076.1"/>
    <property type="molecule type" value="Genomic_DNA"/>
</dbReference>
<reference evidence="2 3" key="1">
    <citation type="journal article" date="2017" name="Int. J. Syst. Evol. Microbiol.">
        <title>Gemmobacter straminiformis sp. nov., isolated from an artificial fountain.</title>
        <authorList>
            <person name="Kang J.Y."/>
            <person name="Kim M.J."/>
            <person name="Chun J."/>
            <person name="Son K.P."/>
            <person name="Jahng K.Y."/>
        </authorList>
    </citation>
    <scope>NUCLEOTIDE SEQUENCE [LARGE SCALE GENOMIC DNA]</scope>
    <source>
        <strain evidence="2 3">CAM-8</strain>
    </source>
</reference>
<name>A0A842IBX3_9RHOB</name>